<evidence type="ECO:0000313" key="3">
    <source>
        <dbReference type="EMBL" id="KAG9332024.1"/>
    </source>
</evidence>
<keyword evidence="4" id="KW-1185">Reference proteome</keyword>
<evidence type="ECO:0000313" key="4">
    <source>
        <dbReference type="Proteomes" id="UP000824540"/>
    </source>
</evidence>
<dbReference type="EMBL" id="JAFBMS010000264">
    <property type="protein sequence ID" value="KAG9332024.1"/>
    <property type="molecule type" value="Genomic_DNA"/>
</dbReference>
<organism evidence="3 4">
    <name type="scientific">Albula glossodonta</name>
    <name type="common">roundjaw bonefish</name>
    <dbReference type="NCBI Taxonomy" id="121402"/>
    <lineage>
        <taxon>Eukaryota</taxon>
        <taxon>Metazoa</taxon>
        <taxon>Chordata</taxon>
        <taxon>Craniata</taxon>
        <taxon>Vertebrata</taxon>
        <taxon>Euteleostomi</taxon>
        <taxon>Actinopterygii</taxon>
        <taxon>Neopterygii</taxon>
        <taxon>Teleostei</taxon>
        <taxon>Albuliformes</taxon>
        <taxon>Albulidae</taxon>
        <taxon>Albula</taxon>
    </lineage>
</organism>
<protein>
    <submittedName>
        <fullName evidence="3">Uncharacterized protein</fullName>
    </submittedName>
</protein>
<proteinExistence type="predicted"/>
<evidence type="ECO:0000313" key="2">
    <source>
        <dbReference type="EMBL" id="KAG9329597.1"/>
    </source>
</evidence>
<accession>A0A8T2MVL6</accession>
<gene>
    <name evidence="2" type="ORF">JZ751_003509</name>
    <name evidence="3" type="ORF">JZ751_016211</name>
</gene>
<evidence type="ECO:0000256" key="1">
    <source>
        <dbReference type="SAM" id="MobiDB-lite"/>
    </source>
</evidence>
<dbReference type="EMBL" id="JAFBMS010001059">
    <property type="protein sequence ID" value="KAG9329597.1"/>
    <property type="molecule type" value="Genomic_DNA"/>
</dbReference>
<dbReference type="AlphaFoldDB" id="A0A8T2MVL6"/>
<reference evidence="3" key="1">
    <citation type="thesis" date="2021" institute="BYU ScholarsArchive" country="Provo, UT, USA">
        <title>Applications of and Algorithms for Genome Assembly and Genomic Analyses with an Emphasis on Marine Teleosts.</title>
        <authorList>
            <person name="Pickett B.D."/>
        </authorList>
    </citation>
    <scope>NUCLEOTIDE SEQUENCE</scope>
    <source>
        <strain evidence="3">HI-2016</strain>
    </source>
</reference>
<name>A0A8T2MVL6_9TELE</name>
<feature type="region of interest" description="Disordered" evidence="1">
    <location>
        <begin position="1"/>
        <end position="23"/>
    </location>
</feature>
<comment type="caution">
    <text evidence="3">The sequence shown here is derived from an EMBL/GenBank/DDBJ whole genome shotgun (WGS) entry which is preliminary data.</text>
</comment>
<dbReference type="Proteomes" id="UP000824540">
    <property type="component" value="Unassembled WGS sequence"/>
</dbReference>
<sequence length="80" mass="8431">MGAGAGPRRGAEVQSKGAGPMGGVEGWGRWVGFGWQLEQAGGKQQCPSLHTQKWSQSLIAQSYTEPATAEATKIFLSGRI</sequence>